<name>A0ABU0BL43_9HYPH</name>
<feature type="signal peptide" evidence="1">
    <location>
        <begin position="1"/>
        <end position="21"/>
    </location>
</feature>
<sequence>MTGKFYVIALAGALLVQPALSAPITADHRDYACREAMQTTLKPAAPKALRANVLKACKAALADFRNAPEAACDRQTMKFPASQRLAIAYTCMTAMQFR</sequence>
<keyword evidence="1" id="KW-0732">Signal</keyword>
<reference evidence="2 3" key="1">
    <citation type="submission" date="2023-07" db="EMBL/GenBank/DDBJ databases">
        <title>Genomic Encyclopedia of Type Strains, Phase IV (KMG-IV): sequencing the most valuable type-strain genomes for metagenomic binning, comparative biology and taxonomic classification.</title>
        <authorList>
            <person name="Goeker M."/>
        </authorList>
    </citation>
    <scope>NUCLEOTIDE SEQUENCE [LARGE SCALE GENOMIC DNA]</scope>
    <source>
        <strain evidence="2 3">DSM 1112</strain>
    </source>
</reference>
<dbReference type="Proteomes" id="UP001230207">
    <property type="component" value="Unassembled WGS sequence"/>
</dbReference>
<protein>
    <recommendedName>
        <fullName evidence="4">Cysteine rich repeat-containing protein</fullName>
    </recommendedName>
</protein>
<comment type="caution">
    <text evidence="2">The sequence shown here is derived from an EMBL/GenBank/DDBJ whole genome shotgun (WGS) entry which is preliminary data.</text>
</comment>
<evidence type="ECO:0000313" key="2">
    <source>
        <dbReference type="EMBL" id="MDQ0318975.1"/>
    </source>
</evidence>
<keyword evidence="3" id="KW-1185">Reference proteome</keyword>
<evidence type="ECO:0000256" key="1">
    <source>
        <dbReference type="SAM" id="SignalP"/>
    </source>
</evidence>
<dbReference type="RefSeq" id="WP_307227485.1">
    <property type="nucleotide sequence ID" value="NZ_JAUSVF010000001.1"/>
</dbReference>
<organism evidence="2 3">
    <name type="scientific">Pararhizobium capsulatum DSM 1112</name>
    <dbReference type="NCBI Taxonomy" id="1121113"/>
    <lineage>
        <taxon>Bacteria</taxon>
        <taxon>Pseudomonadati</taxon>
        <taxon>Pseudomonadota</taxon>
        <taxon>Alphaproteobacteria</taxon>
        <taxon>Hyphomicrobiales</taxon>
        <taxon>Rhizobiaceae</taxon>
        <taxon>Rhizobium/Agrobacterium group</taxon>
        <taxon>Pararhizobium</taxon>
    </lineage>
</organism>
<feature type="chain" id="PRO_5046784676" description="Cysteine rich repeat-containing protein" evidence="1">
    <location>
        <begin position="22"/>
        <end position="98"/>
    </location>
</feature>
<dbReference type="EMBL" id="JAUSVF010000001">
    <property type="protein sequence ID" value="MDQ0318975.1"/>
    <property type="molecule type" value="Genomic_DNA"/>
</dbReference>
<evidence type="ECO:0008006" key="4">
    <source>
        <dbReference type="Google" id="ProtNLM"/>
    </source>
</evidence>
<accession>A0ABU0BL43</accession>
<evidence type="ECO:0000313" key="3">
    <source>
        <dbReference type="Proteomes" id="UP001230207"/>
    </source>
</evidence>
<proteinExistence type="predicted"/>
<gene>
    <name evidence="2" type="ORF">QO002_001113</name>
</gene>